<gene>
    <name evidence="1" type="ORF">DQ384_04275</name>
</gene>
<dbReference type="Gene3D" id="3.40.50.300">
    <property type="entry name" value="P-loop containing nucleotide triphosphate hydrolases"/>
    <property type="match status" value="1"/>
</dbReference>
<comment type="caution">
    <text evidence="1">The sequence shown here is derived from an EMBL/GenBank/DDBJ whole genome shotgun (WGS) entry which is preliminary data.</text>
</comment>
<dbReference type="InterPro" id="IPR040632">
    <property type="entry name" value="Sulfotransfer_4"/>
</dbReference>
<keyword evidence="2" id="KW-1185">Reference proteome</keyword>
<reference evidence="1 2" key="1">
    <citation type="submission" date="2018-06" db="EMBL/GenBank/DDBJ databases">
        <title>Sphaerisporangium craniellae sp. nov., isolated from a marine sponge in the South China Sea.</title>
        <authorList>
            <person name="Li L."/>
        </authorList>
    </citation>
    <scope>NUCLEOTIDE SEQUENCE [LARGE SCALE GENOMIC DNA]</scope>
    <source>
        <strain evidence="1 2">CCTCC AA 208026</strain>
    </source>
</reference>
<dbReference type="PANTHER" id="PTHR36978:SF4">
    <property type="entry name" value="P-LOOP CONTAINING NUCLEOSIDE TRIPHOSPHATE HYDROLASE PROTEIN"/>
    <property type="match status" value="1"/>
</dbReference>
<dbReference type="PANTHER" id="PTHR36978">
    <property type="entry name" value="P-LOOP CONTAINING NUCLEOTIDE TRIPHOSPHATE HYDROLASE"/>
    <property type="match status" value="1"/>
</dbReference>
<accession>A0A367FSC9</accession>
<dbReference type="Proteomes" id="UP000253094">
    <property type="component" value="Unassembled WGS sequence"/>
</dbReference>
<organism evidence="1 2">
    <name type="scientific">Sphaerisporangium album</name>
    <dbReference type="NCBI Taxonomy" id="509200"/>
    <lineage>
        <taxon>Bacteria</taxon>
        <taxon>Bacillati</taxon>
        <taxon>Actinomycetota</taxon>
        <taxon>Actinomycetes</taxon>
        <taxon>Streptosporangiales</taxon>
        <taxon>Streptosporangiaceae</taxon>
        <taxon>Sphaerisporangium</taxon>
    </lineage>
</organism>
<protein>
    <submittedName>
        <fullName evidence="1">Sulfotransferase family protein</fullName>
    </submittedName>
</protein>
<dbReference type="InterPro" id="IPR027417">
    <property type="entry name" value="P-loop_NTPase"/>
</dbReference>
<sequence>MLEVIGAGMGRTGTYSLKTALERLGHGPCHHMASLDGDLARIGAWEAAVRGAPTAWEDVLGGYRATVDWPSCYFWEDLVSAYPEARVVLTVRDPHRWYASVHETIYRSSHRQPGWAGLAMRLEDRASAALRHRRRLCERVIWQGTFGGRFDDEAYAVDVFDWHIAHVMAEVPPDRLLVYNVCQGWGPLCDFLGDPVPGEPFPRLNDTASFQRMASRRRHRVLTLRPIRADDHTAVR</sequence>
<dbReference type="OrthoDB" id="285690at2"/>
<dbReference type="AlphaFoldDB" id="A0A367FSC9"/>
<evidence type="ECO:0000313" key="2">
    <source>
        <dbReference type="Proteomes" id="UP000253094"/>
    </source>
</evidence>
<dbReference type="Pfam" id="PF17784">
    <property type="entry name" value="Sulfotransfer_4"/>
    <property type="match status" value="1"/>
</dbReference>
<dbReference type="GO" id="GO:0016740">
    <property type="term" value="F:transferase activity"/>
    <property type="evidence" value="ECO:0007669"/>
    <property type="project" value="UniProtKB-KW"/>
</dbReference>
<evidence type="ECO:0000313" key="1">
    <source>
        <dbReference type="EMBL" id="RCG32702.1"/>
    </source>
</evidence>
<keyword evidence="1" id="KW-0808">Transferase</keyword>
<name>A0A367FSC9_9ACTN</name>
<dbReference type="RefSeq" id="WP_114027335.1">
    <property type="nucleotide sequence ID" value="NZ_QOIL01000002.1"/>
</dbReference>
<dbReference type="EMBL" id="QOIL01000002">
    <property type="protein sequence ID" value="RCG32702.1"/>
    <property type="molecule type" value="Genomic_DNA"/>
</dbReference>
<dbReference type="SUPFAM" id="SSF52540">
    <property type="entry name" value="P-loop containing nucleoside triphosphate hydrolases"/>
    <property type="match status" value="1"/>
</dbReference>
<proteinExistence type="predicted"/>